<reference evidence="1" key="1">
    <citation type="submission" date="2023-03" db="EMBL/GenBank/DDBJ databases">
        <title>Massive genome expansion in bonnet fungi (Mycena s.s.) driven by repeated elements and novel gene families across ecological guilds.</title>
        <authorList>
            <consortium name="Lawrence Berkeley National Laboratory"/>
            <person name="Harder C.B."/>
            <person name="Miyauchi S."/>
            <person name="Viragh M."/>
            <person name="Kuo A."/>
            <person name="Thoen E."/>
            <person name="Andreopoulos B."/>
            <person name="Lu D."/>
            <person name="Skrede I."/>
            <person name="Drula E."/>
            <person name="Henrissat B."/>
            <person name="Morin E."/>
            <person name="Kohler A."/>
            <person name="Barry K."/>
            <person name="LaButti K."/>
            <person name="Morin E."/>
            <person name="Salamov A."/>
            <person name="Lipzen A."/>
            <person name="Mereny Z."/>
            <person name="Hegedus B."/>
            <person name="Baldrian P."/>
            <person name="Stursova M."/>
            <person name="Weitz H."/>
            <person name="Taylor A."/>
            <person name="Grigoriev I.V."/>
            <person name="Nagy L.G."/>
            <person name="Martin F."/>
            <person name="Kauserud H."/>
        </authorList>
    </citation>
    <scope>NUCLEOTIDE SEQUENCE</scope>
    <source>
        <strain evidence="1">CBHHK002</strain>
    </source>
</reference>
<dbReference type="AlphaFoldDB" id="A0AAD7F1B8"/>
<evidence type="ECO:0000313" key="1">
    <source>
        <dbReference type="EMBL" id="KAJ7359475.1"/>
    </source>
</evidence>
<evidence type="ECO:0000313" key="2">
    <source>
        <dbReference type="Proteomes" id="UP001218218"/>
    </source>
</evidence>
<dbReference type="Proteomes" id="UP001218218">
    <property type="component" value="Unassembled WGS sequence"/>
</dbReference>
<keyword evidence="2" id="KW-1185">Reference proteome</keyword>
<protein>
    <submittedName>
        <fullName evidence="1">Uncharacterized protein</fullName>
    </submittedName>
</protein>
<sequence length="191" mass="21677">MAVKGKGITSVTPGHNAERWKGTMIFESLNNLTRYFKISKRQILARKLPSPPNYDAALSKLLKQTITVPKRKVERSTIFILREQPRELPKFSEGMGPFGMPLRTFWNAPLGQDIRFDTDTLEIFELVGSMQLGRNTALLHIACVSLLNFRDSESEPGLPERNSVVRVTSVPSLIFSYFEGRENFRATLFSL</sequence>
<name>A0AAD7F1B8_9AGAR</name>
<proteinExistence type="predicted"/>
<comment type="caution">
    <text evidence="1">The sequence shown here is derived from an EMBL/GenBank/DDBJ whole genome shotgun (WGS) entry which is preliminary data.</text>
</comment>
<dbReference type="EMBL" id="JARIHO010000006">
    <property type="protein sequence ID" value="KAJ7359475.1"/>
    <property type="molecule type" value="Genomic_DNA"/>
</dbReference>
<gene>
    <name evidence="1" type="ORF">DFH08DRAFT_1038249</name>
</gene>
<accession>A0AAD7F1B8</accession>
<organism evidence="1 2">
    <name type="scientific">Mycena albidolilacea</name>
    <dbReference type="NCBI Taxonomy" id="1033008"/>
    <lineage>
        <taxon>Eukaryota</taxon>
        <taxon>Fungi</taxon>
        <taxon>Dikarya</taxon>
        <taxon>Basidiomycota</taxon>
        <taxon>Agaricomycotina</taxon>
        <taxon>Agaricomycetes</taxon>
        <taxon>Agaricomycetidae</taxon>
        <taxon>Agaricales</taxon>
        <taxon>Marasmiineae</taxon>
        <taxon>Mycenaceae</taxon>
        <taxon>Mycena</taxon>
    </lineage>
</organism>